<evidence type="ECO:0000313" key="9">
    <source>
        <dbReference type="EMBL" id="QDT25223.1"/>
    </source>
</evidence>
<comment type="subcellular location">
    <subcellularLocation>
        <location evidence="5 6">Cytoplasm</location>
    </subcellularLocation>
</comment>
<dbReference type="CDD" id="cd04489">
    <property type="entry name" value="ExoVII_LU_OBF"/>
    <property type="match status" value="1"/>
</dbReference>
<dbReference type="InterPro" id="IPR025824">
    <property type="entry name" value="OB-fold_nuc-bd_dom"/>
</dbReference>
<proteinExistence type="inferred from homology"/>
<dbReference type="Pfam" id="PF13742">
    <property type="entry name" value="tRNA_anti_2"/>
    <property type="match status" value="1"/>
</dbReference>
<keyword evidence="10" id="KW-1185">Reference proteome</keyword>
<evidence type="ECO:0000256" key="2">
    <source>
        <dbReference type="ARBA" id="ARBA00022722"/>
    </source>
</evidence>
<keyword evidence="1 5" id="KW-0963">Cytoplasm</keyword>
<evidence type="ECO:0000259" key="7">
    <source>
        <dbReference type="Pfam" id="PF02601"/>
    </source>
</evidence>
<evidence type="ECO:0000313" key="10">
    <source>
        <dbReference type="Proteomes" id="UP000315647"/>
    </source>
</evidence>
<organism evidence="9 10">
    <name type="scientific">Gimesia panareensis</name>
    <dbReference type="NCBI Taxonomy" id="2527978"/>
    <lineage>
        <taxon>Bacteria</taxon>
        <taxon>Pseudomonadati</taxon>
        <taxon>Planctomycetota</taxon>
        <taxon>Planctomycetia</taxon>
        <taxon>Planctomycetales</taxon>
        <taxon>Planctomycetaceae</taxon>
        <taxon>Gimesia</taxon>
    </lineage>
</organism>
<reference evidence="9 10" key="1">
    <citation type="submission" date="2019-03" db="EMBL/GenBank/DDBJ databases">
        <title>Deep-cultivation of Planctomycetes and their phenomic and genomic characterization uncovers novel biology.</title>
        <authorList>
            <person name="Wiegand S."/>
            <person name="Jogler M."/>
            <person name="Boedeker C."/>
            <person name="Pinto D."/>
            <person name="Vollmers J."/>
            <person name="Rivas-Marin E."/>
            <person name="Kohn T."/>
            <person name="Peeters S.H."/>
            <person name="Heuer A."/>
            <person name="Rast P."/>
            <person name="Oberbeckmann S."/>
            <person name="Bunk B."/>
            <person name="Jeske O."/>
            <person name="Meyerdierks A."/>
            <person name="Storesund J.E."/>
            <person name="Kallscheuer N."/>
            <person name="Luecker S."/>
            <person name="Lage O.M."/>
            <person name="Pohl T."/>
            <person name="Merkel B.J."/>
            <person name="Hornburger P."/>
            <person name="Mueller R.-W."/>
            <person name="Bruemmer F."/>
            <person name="Labrenz M."/>
            <person name="Spormann A.M."/>
            <person name="Op den Camp H."/>
            <person name="Overmann J."/>
            <person name="Amann R."/>
            <person name="Jetten M.S.M."/>
            <person name="Mascher T."/>
            <person name="Medema M.H."/>
            <person name="Devos D.P."/>
            <person name="Kaster A.-K."/>
            <person name="Ovreas L."/>
            <person name="Rohde M."/>
            <person name="Galperin M.Y."/>
            <person name="Jogler C."/>
        </authorList>
    </citation>
    <scope>NUCLEOTIDE SEQUENCE [LARGE SCALE GENOMIC DNA]</scope>
    <source>
        <strain evidence="9 10">Enr10</strain>
    </source>
</reference>
<dbReference type="GO" id="GO:0008855">
    <property type="term" value="F:exodeoxyribonuclease VII activity"/>
    <property type="evidence" value="ECO:0007669"/>
    <property type="project" value="UniProtKB-UniRule"/>
</dbReference>
<evidence type="ECO:0000256" key="3">
    <source>
        <dbReference type="ARBA" id="ARBA00022801"/>
    </source>
</evidence>
<dbReference type="GO" id="GO:0006308">
    <property type="term" value="P:DNA catabolic process"/>
    <property type="evidence" value="ECO:0007669"/>
    <property type="project" value="UniProtKB-UniRule"/>
</dbReference>
<evidence type="ECO:0000256" key="1">
    <source>
        <dbReference type="ARBA" id="ARBA00022490"/>
    </source>
</evidence>
<feature type="domain" description="Exonuclease VII large subunit C-terminal" evidence="7">
    <location>
        <begin position="125"/>
        <end position="345"/>
    </location>
</feature>
<protein>
    <recommendedName>
        <fullName evidence="5">Exodeoxyribonuclease 7 large subunit</fullName>
        <ecNumber evidence="5">3.1.11.6</ecNumber>
    </recommendedName>
    <alternativeName>
        <fullName evidence="5">Exodeoxyribonuclease VII large subunit</fullName>
        <shortName evidence="5">Exonuclease VII large subunit</shortName>
    </alternativeName>
</protein>
<keyword evidence="4 5" id="KW-0269">Exonuclease</keyword>
<dbReference type="NCBIfam" id="TIGR00237">
    <property type="entry name" value="xseA"/>
    <property type="match status" value="1"/>
</dbReference>
<dbReference type="Proteomes" id="UP000315647">
    <property type="component" value="Chromosome"/>
</dbReference>
<evidence type="ECO:0000256" key="4">
    <source>
        <dbReference type="ARBA" id="ARBA00022839"/>
    </source>
</evidence>
<dbReference type="Pfam" id="PF02601">
    <property type="entry name" value="Exonuc_VII_L"/>
    <property type="match status" value="1"/>
</dbReference>
<comment type="subunit">
    <text evidence="5">Heterooligomer composed of large and small subunits.</text>
</comment>
<feature type="domain" description="OB-fold nucleic acid binding" evidence="8">
    <location>
        <begin position="9"/>
        <end position="101"/>
    </location>
</feature>
<evidence type="ECO:0000256" key="6">
    <source>
        <dbReference type="RuleBase" id="RU004355"/>
    </source>
</evidence>
<comment type="similarity">
    <text evidence="5 6">Belongs to the XseA family.</text>
</comment>
<dbReference type="RefSeq" id="WP_145448055.1">
    <property type="nucleotide sequence ID" value="NZ_CP037421.1"/>
</dbReference>
<dbReference type="InterPro" id="IPR020579">
    <property type="entry name" value="Exonuc_VII_lsu_C"/>
</dbReference>
<dbReference type="PANTHER" id="PTHR30008">
    <property type="entry name" value="EXODEOXYRIBONUCLEASE 7 LARGE SUBUNIT"/>
    <property type="match status" value="1"/>
</dbReference>
<comment type="function">
    <text evidence="5">Bidirectionally degrades single-stranded DNA into large acid-insoluble oligonucleotides, which are then degraded further into small acid-soluble oligonucleotides.</text>
</comment>
<keyword evidence="2 5" id="KW-0540">Nuclease</keyword>
<dbReference type="InterPro" id="IPR003753">
    <property type="entry name" value="Exonuc_VII_L"/>
</dbReference>
<dbReference type="HAMAP" id="MF_00378">
    <property type="entry name" value="Exonuc_7_L"/>
    <property type="match status" value="1"/>
</dbReference>
<sequence length="416" mass="45620">MSLLEPEILSVTETTRQIKNLVEANFPYTWVIGEISNCTVARSGHVYLTLKDDNAQLRAVIWKRTASRLKFQIEDGMEVVAAGPIEVYQARGTYQLNIEQLLPQGVGALELAFRQMQEKLAAEGLFEPEHKQPIPRFPRKIALVTSPTSAAVRDMLQVITRRWQASDLVIVPVAVQGEGAAEQIAAGIEAAAQLPGVDTIITGRGGGSLEDLWAFNEEVVARAIFNCPIPIISAVGHEIDISIADLVADRRALTPSEAAELAVPLQTDVLATLTHWRGQLATNLKQRARQIRLQLDALAARPALTRPMDLIHNRASQLDELDRRLKRSTRELVSRLQSETRHLASALEALSPLKVLSRGYSITRLAGETEQAAPEIIKSIDQVKPGDTINTKVADGTITSQVQKVTTTPKEKTDLA</sequence>
<dbReference type="AlphaFoldDB" id="A0A517Q0Q5"/>
<dbReference type="EMBL" id="CP037421">
    <property type="protein sequence ID" value="QDT25223.1"/>
    <property type="molecule type" value="Genomic_DNA"/>
</dbReference>
<accession>A0A517Q0Q5</accession>
<name>A0A517Q0Q5_9PLAN</name>
<evidence type="ECO:0000256" key="5">
    <source>
        <dbReference type="HAMAP-Rule" id="MF_00378"/>
    </source>
</evidence>
<dbReference type="GO" id="GO:0005737">
    <property type="term" value="C:cytoplasm"/>
    <property type="evidence" value="ECO:0007669"/>
    <property type="project" value="UniProtKB-SubCell"/>
</dbReference>
<dbReference type="EC" id="3.1.11.6" evidence="5"/>
<evidence type="ECO:0000259" key="8">
    <source>
        <dbReference type="Pfam" id="PF13742"/>
    </source>
</evidence>
<keyword evidence="3 5" id="KW-0378">Hydrolase</keyword>
<gene>
    <name evidence="5 9" type="primary">xseA</name>
    <name evidence="9" type="ORF">Enr10x_05180</name>
</gene>
<dbReference type="GO" id="GO:0003676">
    <property type="term" value="F:nucleic acid binding"/>
    <property type="evidence" value="ECO:0007669"/>
    <property type="project" value="InterPro"/>
</dbReference>
<comment type="catalytic activity">
    <reaction evidence="5 6">
        <text>Exonucleolytic cleavage in either 5'- to 3'- or 3'- to 5'-direction to yield nucleoside 5'-phosphates.</text>
        <dbReference type="EC" id="3.1.11.6"/>
    </reaction>
</comment>
<dbReference type="PANTHER" id="PTHR30008:SF0">
    <property type="entry name" value="EXODEOXYRIBONUCLEASE 7 LARGE SUBUNIT"/>
    <property type="match status" value="1"/>
</dbReference>
<dbReference type="GO" id="GO:0009318">
    <property type="term" value="C:exodeoxyribonuclease VII complex"/>
    <property type="evidence" value="ECO:0007669"/>
    <property type="project" value="UniProtKB-UniRule"/>
</dbReference>